<dbReference type="Pfam" id="PF08318">
    <property type="entry name" value="COG4_m"/>
    <property type="match status" value="1"/>
</dbReference>
<feature type="domain" description="COG4 transport protein middle alpha-helical bundle" evidence="2">
    <location>
        <begin position="25"/>
        <end position="352"/>
    </location>
</feature>
<feature type="transmembrane region" description="Helical" evidence="1">
    <location>
        <begin position="579"/>
        <end position="598"/>
    </location>
</feature>
<sequence length="607" mass="69379">MERDIISLISRLSADNPDNNPLTTLDDSRQILVKMAVEKFDEYVSKRDEKNIVYLLKIFFLLGETNEGIRRFSIYLCSYISNKCELLITTNKSSSQSSEFVSANLITEILEFVADTLKNNSMYVETYCGPGNIFGLVSSVHCVVDRYVKCVVERFYAYHHLDELCSMLKKSNSNSLSSKRHDSSAQSINRDKILDSSELGSDRVLVIEPIIVETLQIITCSELYLRFIQRRISADIKQCNLAEDDFKKKSNKISKFFENSQLVCQVQDLLSKYLNLEQYYLRVTIMKALSSDEVDKSNNVWCFIDDVFFITKKSLIRSLSSGNVDTICAMVNHSCSILIDLMVNDFLGNIIRTGFPSGWVQDAYSYVQNSVAVAGSLSSSSSIVNAPTVSSFNMIGPNALARYHFLVTLNSIEASQKNLLSLVNHLESELNLLYQNQEINSQKLNMCITELKVSISDQLQALLDSAFEHLSTSVIQSQVKTLLNVFKSLKYDLLEEDLDVFAANDRWIESCIAHTEDFLRPFRSVLSTENNDRFVLILINEILHQLDQLIQRKSFSRVSSILVTMEYFHFDVHLCLTPFSFFILNSIQSFFFLFKIVWSYSVRERIS</sequence>
<reference evidence="4 5" key="2">
    <citation type="submission" date="2023-11" db="UniProtKB">
        <authorList>
            <consortium name="WormBaseParasite"/>
        </authorList>
    </citation>
    <scope>IDENTIFICATION</scope>
</reference>
<name>A0AA85GHA0_9TREM</name>
<dbReference type="PANTHER" id="PTHR24016:SF0">
    <property type="entry name" value="CONSERVED OLIGOMERIC GOLGI COMPLEX SUBUNIT 4"/>
    <property type="match status" value="1"/>
</dbReference>
<evidence type="ECO:0000313" key="3">
    <source>
        <dbReference type="Proteomes" id="UP000050792"/>
    </source>
</evidence>
<protein>
    <recommendedName>
        <fullName evidence="2">COG4 transport protein middle alpha-helical bundle domain-containing protein</fullName>
    </recommendedName>
</protein>
<keyword evidence="1" id="KW-1133">Transmembrane helix</keyword>
<dbReference type="PANTHER" id="PTHR24016">
    <property type="entry name" value="CONSERVED OLIGOMERIC GOLGI COMPLEX SUBUNIT 4"/>
    <property type="match status" value="1"/>
</dbReference>
<dbReference type="Gene3D" id="1.20.58.1970">
    <property type="match status" value="1"/>
</dbReference>
<evidence type="ECO:0000256" key="1">
    <source>
        <dbReference type="SAM" id="Phobius"/>
    </source>
</evidence>
<dbReference type="InterPro" id="IPR013167">
    <property type="entry name" value="COG4_M"/>
</dbReference>
<reference evidence="3" key="1">
    <citation type="submission" date="2022-06" db="EMBL/GenBank/DDBJ databases">
        <authorList>
            <person name="Berger JAMES D."/>
            <person name="Berger JAMES D."/>
        </authorList>
    </citation>
    <scope>NUCLEOTIDE SEQUENCE [LARGE SCALE GENOMIC DNA]</scope>
</reference>
<dbReference type="InterPro" id="IPR048684">
    <property type="entry name" value="COG4_C"/>
</dbReference>
<keyword evidence="3" id="KW-1185">Reference proteome</keyword>
<dbReference type="AlphaFoldDB" id="A0AA85GHA0"/>
<evidence type="ECO:0000313" key="4">
    <source>
        <dbReference type="WBParaSite" id="SRDH1_94550.1"/>
    </source>
</evidence>
<dbReference type="SMART" id="SM00762">
    <property type="entry name" value="Cog4"/>
    <property type="match status" value="1"/>
</dbReference>
<dbReference type="InterPro" id="IPR048682">
    <property type="entry name" value="COG4"/>
</dbReference>
<evidence type="ECO:0000259" key="2">
    <source>
        <dbReference type="SMART" id="SM00762"/>
    </source>
</evidence>
<keyword evidence="1" id="KW-0472">Membrane</keyword>
<dbReference type="Pfam" id="PF20662">
    <property type="entry name" value="COG4_C"/>
    <property type="match status" value="1"/>
</dbReference>
<evidence type="ECO:0000313" key="5">
    <source>
        <dbReference type="WBParaSite" id="SRDH1_94550.14"/>
    </source>
</evidence>
<dbReference type="WBParaSite" id="SRDH1_94550.14">
    <property type="protein sequence ID" value="SRDH1_94550.14"/>
    <property type="gene ID" value="SRDH1_94550"/>
</dbReference>
<dbReference type="Gene3D" id="1.10.287.1060">
    <property type="entry name" value="ESAT-6-like"/>
    <property type="match status" value="1"/>
</dbReference>
<proteinExistence type="predicted"/>
<organism evidence="3 5">
    <name type="scientific">Schistosoma rodhaini</name>
    <dbReference type="NCBI Taxonomy" id="6188"/>
    <lineage>
        <taxon>Eukaryota</taxon>
        <taxon>Metazoa</taxon>
        <taxon>Spiralia</taxon>
        <taxon>Lophotrochozoa</taxon>
        <taxon>Platyhelminthes</taxon>
        <taxon>Trematoda</taxon>
        <taxon>Digenea</taxon>
        <taxon>Strigeidida</taxon>
        <taxon>Schistosomatoidea</taxon>
        <taxon>Schistosomatidae</taxon>
        <taxon>Schistosoma</taxon>
    </lineage>
</organism>
<keyword evidence="1" id="KW-0812">Transmembrane</keyword>
<accession>A0AA85GHA0</accession>
<dbReference type="Proteomes" id="UP000050792">
    <property type="component" value="Unassembled WGS sequence"/>
</dbReference>
<dbReference type="WBParaSite" id="SRDH1_94550.1">
    <property type="protein sequence ID" value="SRDH1_94550.1"/>
    <property type="gene ID" value="SRDH1_94550"/>
</dbReference>